<evidence type="ECO:0008006" key="5">
    <source>
        <dbReference type="Google" id="ProtNLM"/>
    </source>
</evidence>
<dbReference type="RefSeq" id="WP_015884213.1">
    <property type="nucleotide sequence ID" value="NC_012669.1"/>
</dbReference>
<evidence type="ECO:0000256" key="2">
    <source>
        <dbReference type="SAM" id="SignalP"/>
    </source>
</evidence>
<dbReference type="EMBL" id="CP001618">
    <property type="protein sequence ID" value="ACQ81976.1"/>
    <property type="molecule type" value="Genomic_DNA"/>
</dbReference>
<organism evidence="3 4">
    <name type="scientific">Beutenbergia cavernae (strain ATCC BAA-8 / DSM 12333 / CCUG 43141 / JCM 11478 / NBRC 16432 / NCIMB 13614 / HKI 0122)</name>
    <dbReference type="NCBI Taxonomy" id="471853"/>
    <lineage>
        <taxon>Bacteria</taxon>
        <taxon>Bacillati</taxon>
        <taxon>Actinomycetota</taxon>
        <taxon>Actinomycetes</taxon>
        <taxon>Micrococcales</taxon>
        <taxon>Beutenbergiaceae</taxon>
        <taxon>Beutenbergia</taxon>
    </lineage>
</organism>
<evidence type="ECO:0000313" key="3">
    <source>
        <dbReference type="EMBL" id="ACQ81976.1"/>
    </source>
</evidence>
<dbReference type="STRING" id="471853.Bcav_3734"/>
<dbReference type="Proteomes" id="UP000007962">
    <property type="component" value="Chromosome"/>
</dbReference>
<feature type="region of interest" description="Disordered" evidence="1">
    <location>
        <begin position="27"/>
        <end position="55"/>
    </location>
</feature>
<protein>
    <recommendedName>
        <fullName evidence="5">Lipoprotein</fullName>
    </recommendedName>
</protein>
<evidence type="ECO:0000256" key="1">
    <source>
        <dbReference type="SAM" id="MobiDB-lite"/>
    </source>
</evidence>
<dbReference type="KEGG" id="bcv:Bcav_3734"/>
<gene>
    <name evidence="3" type="ordered locus">Bcav_3734</name>
</gene>
<dbReference type="HOGENOM" id="CLU_926981_0_0_11"/>
<proteinExistence type="predicted"/>
<dbReference type="AlphaFoldDB" id="C5C3R7"/>
<dbReference type="eggNOG" id="ENOG5032STH">
    <property type="taxonomic scope" value="Bacteria"/>
</dbReference>
<keyword evidence="2" id="KW-0732">Signal</keyword>
<dbReference type="PROSITE" id="PS51257">
    <property type="entry name" value="PROKAR_LIPOPROTEIN"/>
    <property type="match status" value="1"/>
</dbReference>
<feature type="signal peptide" evidence="2">
    <location>
        <begin position="1"/>
        <end position="19"/>
    </location>
</feature>
<reference evidence="3 4" key="1">
    <citation type="journal article" date="2009" name="Stand. Genomic Sci.">
        <title>Complete genome sequence of Beutenbergia cavernae type strain (HKI 0122).</title>
        <authorList>
            <person name="Land M."/>
            <person name="Pukall R."/>
            <person name="Abt B."/>
            <person name="Goker M."/>
            <person name="Rohde M."/>
            <person name="Glavina Del Rio T."/>
            <person name="Tice H."/>
            <person name="Copeland A."/>
            <person name="Cheng J.F."/>
            <person name="Lucas S."/>
            <person name="Chen F."/>
            <person name="Nolan M."/>
            <person name="Bruce D."/>
            <person name="Goodwin L."/>
            <person name="Pitluck S."/>
            <person name="Ivanova N."/>
            <person name="Mavromatis K."/>
            <person name="Ovchinnikova G."/>
            <person name="Pati A."/>
            <person name="Chen A."/>
            <person name="Palaniappan K."/>
            <person name="Hauser L."/>
            <person name="Chang Y.J."/>
            <person name="Jefferies C.C."/>
            <person name="Saunders E."/>
            <person name="Brettin T."/>
            <person name="Detter J.C."/>
            <person name="Han C."/>
            <person name="Chain P."/>
            <person name="Bristow J."/>
            <person name="Eisen J.A."/>
            <person name="Markowitz V."/>
            <person name="Hugenholtz P."/>
            <person name="Kyrpides N.C."/>
            <person name="Klenk H.P."/>
            <person name="Lapidus A."/>
        </authorList>
    </citation>
    <scope>NUCLEOTIDE SEQUENCE [LARGE SCALE GENOMIC DNA]</scope>
    <source>
        <strain evidence="4">ATCC BAA-8 / DSM 12333 / NBRC 16432</strain>
    </source>
</reference>
<evidence type="ECO:0000313" key="4">
    <source>
        <dbReference type="Proteomes" id="UP000007962"/>
    </source>
</evidence>
<sequence>MRRLGAVTLVLVGGAMALGACGVAPDGSDSPGAPIVRGEEAPSAAEEEAAEEPAGFPEVPPVVLTLADGEVPLRPWTFCLEGGCADGMRPEDPYDVGSPGSVEFSFERAGWEFEATFTDDRDADCPRAVTTEAEATSPTTFRLEPAGPAGAWTVDLFGRKDGEGDVVVSFDWTTPVDGTMPDAATGVAAVLADHDGALDSYGVEVSVRDLAFTPAETVATMTVTSAVGEAVVIDLAALGDGCIGAGALYLTASPDEGRRATLIGDGPFTYRVDLVLDGVPYVGVGTWPDGVVPELEPFVPLTWTPELPVYRG</sequence>
<keyword evidence="4" id="KW-1185">Reference proteome</keyword>
<name>C5C3R7_BEUC1</name>
<feature type="chain" id="PRO_5038987241" description="Lipoprotein" evidence="2">
    <location>
        <begin position="20"/>
        <end position="312"/>
    </location>
</feature>
<accession>C5C3R7</accession>